<reference evidence="2 3" key="1">
    <citation type="journal article" date="2018" name="New Phytol.">
        <title>Phylogenomics of Endogonaceae and evolution of mycorrhizas within Mucoromycota.</title>
        <authorList>
            <person name="Chang Y."/>
            <person name="Desiro A."/>
            <person name="Na H."/>
            <person name="Sandor L."/>
            <person name="Lipzen A."/>
            <person name="Clum A."/>
            <person name="Barry K."/>
            <person name="Grigoriev I.V."/>
            <person name="Martin F.M."/>
            <person name="Stajich J.E."/>
            <person name="Smith M.E."/>
            <person name="Bonito G."/>
            <person name="Spatafora J.W."/>
        </authorList>
    </citation>
    <scope>NUCLEOTIDE SEQUENCE [LARGE SCALE GENOMIC DNA]</scope>
    <source>
        <strain evidence="2 3">AD002</strain>
    </source>
</reference>
<name>A0A433Q7N1_9FUNG</name>
<organism evidence="2 3">
    <name type="scientific">Jimgerdemannia flammicorona</name>
    <dbReference type="NCBI Taxonomy" id="994334"/>
    <lineage>
        <taxon>Eukaryota</taxon>
        <taxon>Fungi</taxon>
        <taxon>Fungi incertae sedis</taxon>
        <taxon>Mucoromycota</taxon>
        <taxon>Mucoromycotina</taxon>
        <taxon>Endogonomycetes</taxon>
        <taxon>Endogonales</taxon>
        <taxon>Endogonaceae</taxon>
        <taxon>Jimgerdemannia</taxon>
    </lineage>
</organism>
<accession>A0A433Q7N1</accession>
<keyword evidence="3" id="KW-1185">Reference proteome</keyword>
<evidence type="ECO:0000256" key="1">
    <source>
        <dbReference type="SAM" id="MobiDB-lite"/>
    </source>
</evidence>
<dbReference type="Proteomes" id="UP000274822">
    <property type="component" value="Unassembled WGS sequence"/>
</dbReference>
<comment type="caution">
    <text evidence="2">The sequence shown here is derived from an EMBL/GenBank/DDBJ whole genome shotgun (WGS) entry which is preliminary data.</text>
</comment>
<proteinExistence type="predicted"/>
<dbReference type="AlphaFoldDB" id="A0A433Q7N1"/>
<feature type="region of interest" description="Disordered" evidence="1">
    <location>
        <begin position="67"/>
        <end position="145"/>
    </location>
</feature>
<evidence type="ECO:0000313" key="3">
    <source>
        <dbReference type="Proteomes" id="UP000274822"/>
    </source>
</evidence>
<dbReference type="EMBL" id="RBNJ01012054">
    <property type="protein sequence ID" value="RUS25776.1"/>
    <property type="molecule type" value="Genomic_DNA"/>
</dbReference>
<feature type="compositionally biased region" description="Gly residues" evidence="1">
    <location>
        <begin position="113"/>
        <end position="123"/>
    </location>
</feature>
<sequence>MGKQNCGLDSDLQQTHISITTFESQTQLQLSFLHSHSYLYSRPIASAAQQQTTSKRLRTATHCTHLGAGRATRRESAGSDQPQECPNHKTMGQHTGPEQFEEHDGSVVNQQVDGGGDGGGNGGEGDEERGVVGTEGRDQWLRYPPPPIFLTRSVRRPFLHFTFLAKR</sequence>
<gene>
    <name evidence="2" type="ORF">BC938DRAFT_471679</name>
</gene>
<protein>
    <submittedName>
        <fullName evidence="2">Uncharacterized protein</fullName>
    </submittedName>
</protein>
<evidence type="ECO:0000313" key="2">
    <source>
        <dbReference type="EMBL" id="RUS25776.1"/>
    </source>
</evidence>